<reference evidence="7" key="1">
    <citation type="submission" date="2018-05" db="EMBL/GenBank/DDBJ databases">
        <title>Complete Genome Sequence of Methylobacterium sp. 17SD2-17.</title>
        <authorList>
            <person name="Srinivasan S."/>
        </authorList>
    </citation>
    <scope>NUCLEOTIDE SEQUENCE [LARGE SCALE GENOMIC DNA]</scope>
    <source>
        <strain evidence="7">17SD2-17</strain>
    </source>
</reference>
<dbReference type="PANTHER" id="PTHR42884:SF14">
    <property type="entry name" value="NEUROENDOCRINE CONVERTASE 1"/>
    <property type="match status" value="1"/>
</dbReference>
<dbReference type="InterPro" id="IPR025282">
    <property type="entry name" value="DUF4214"/>
</dbReference>
<name>A0A2U8W7V9_9HYPH</name>
<keyword evidence="2" id="KW-0378">Hydrolase</keyword>
<dbReference type="PROSITE" id="PS51829">
    <property type="entry name" value="P_HOMO_B"/>
    <property type="match status" value="1"/>
</dbReference>
<proteinExistence type="inferred from homology"/>
<dbReference type="RefSeq" id="WP_109890982.1">
    <property type="nucleotide sequence ID" value="NZ_CP029550.1"/>
</dbReference>
<sequence length="848" mass="87817">MSTVSLGKLARQLSLETAPTVAAASSALWHLQNGGSVSGIDAVDAWAYATGNGVSVGVFDDGNKHATAVTGIIGAKPSAAAPIGVAYNAAITNFTVIGIANAAIAPVLANAAKFDVTNNSWGWDATLYINRLSSAWTPFFAAIENAAETGRGGLGTTQLVAAGNSRAAGSDANLSNFSNDRHVITVGAVTSEGKVAYYSNPGASLLVSAPSSGGNRSITTTDLAGSAGYSATDVTDTFGGTSAATPQVTGVVALMLEANAHLGWRDVRTILAMTAEQPTGIATITNAGTHWNGGGMKFSNDTGYGVVDARAAVRLAETWTAQNTSWNEVNIDVSAKGTQTLSASRSISYTFNVSQAISLESAEITLSGNHSRVGDLKIQLVSPNGTVSTLLDQKGGSTAFSGFTFSSNAFLGEGGTGQWTLKVSEGAGAATGTFTGATLSLHGADTTDDTFVFTDAYAGLAGRNVLQSTSGHGAINAAASTGNDVIDLHAGAWSTIAGKAVQISGDSLFTTAIAGDGHVKLIGNDAANLLVAGHGNGSFYGAGGNDIFVSGSGSNYMDGGTGINTLVESGLMGQYSLARGTGSSWTLKGGDGKVDTFVDVQRIHFDDHVLALDIDANAGGAFRLYGAALNRAPDVQGLSYWVDQLDKGQSLKAVAENFMISVEFTSRFGENLDSKTFVANLYDYAFNRTADAGGLQYWSQALDTHAMDQADLLIQFSNSAENASRLESSADAASRLYAAAFDRAPDANGLYYWMNQIHQGRTVDSVADFFMQSAEFKGRYGENLGNGAFVSELYQNVMHRDGDASGIAYWTNALDSHALDRADVLVQFSNSAEYLGRHVDTSYGLILA</sequence>
<dbReference type="AlphaFoldDB" id="A0A2U8W7V9"/>
<dbReference type="InterPro" id="IPR002884">
    <property type="entry name" value="P_dom"/>
</dbReference>
<dbReference type="InterPro" id="IPR036852">
    <property type="entry name" value="Peptidase_S8/S53_dom_sf"/>
</dbReference>
<keyword evidence="1" id="KW-0645">Protease</keyword>
<dbReference type="GO" id="GO:0005737">
    <property type="term" value="C:cytoplasm"/>
    <property type="evidence" value="ECO:0007669"/>
    <property type="project" value="UniProtKB-ARBA"/>
</dbReference>
<dbReference type="Gene3D" id="1.10.3130.20">
    <property type="entry name" value="Phycobilisome linker domain"/>
    <property type="match status" value="2"/>
</dbReference>
<dbReference type="Proteomes" id="UP000245926">
    <property type="component" value="Chromosome"/>
</dbReference>
<evidence type="ECO:0000313" key="6">
    <source>
        <dbReference type="EMBL" id="AWN41711.1"/>
    </source>
</evidence>
<evidence type="ECO:0000256" key="2">
    <source>
        <dbReference type="ARBA" id="ARBA00022801"/>
    </source>
</evidence>
<dbReference type="GO" id="GO:0004252">
    <property type="term" value="F:serine-type endopeptidase activity"/>
    <property type="evidence" value="ECO:0007669"/>
    <property type="project" value="InterPro"/>
</dbReference>
<evidence type="ECO:0000259" key="5">
    <source>
        <dbReference type="PROSITE" id="PS51829"/>
    </source>
</evidence>
<feature type="domain" description="P/Homo B" evidence="5">
    <location>
        <begin position="314"/>
        <end position="447"/>
    </location>
</feature>
<gene>
    <name evidence="6" type="ORF">DK389_15845</name>
</gene>
<dbReference type="GO" id="GO:0016485">
    <property type="term" value="P:protein processing"/>
    <property type="evidence" value="ECO:0007669"/>
    <property type="project" value="TreeGrafter"/>
</dbReference>
<dbReference type="SUPFAM" id="SSF52743">
    <property type="entry name" value="Subtilisin-like"/>
    <property type="match status" value="1"/>
</dbReference>
<dbReference type="Pfam" id="PF00082">
    <property type="entry name" value="Peptidase_S8"/>
    <property type="match status" value="1"/>
</dbReference>
<dbReference type="InterPro" id="IPR015500">
    <property type="entry name" value="Peptidase_S8_subtilisin-rel"/>
</dbReference>
<dbReference type="GO" id="GO:0016020">
    <property type="term" value="C:membrane"/>
    <property type="evidence" value="ECO:0007669"/>
    <property type="project" value="TreeGrafter"/>
</dbReference>
<dbReference type="InterPro" id="IPR000209">
    <property type="entry name" value="Peptidase_S8/S53_dom"/>
</dbReference>
<evidence type="ECO:0000256" key="4">
    <source>
        <dbReference type="PROSITE-ProRule" id="PRU01240"/>
    </source>
</evidence>
<dbReference type="InterPro" id="IPR023828">
    <property type="entry name" value="Peptidase_S8_Ser-AS"/>
</dbReference>
<dbReference type="InterPro" id="IPR038255">
    <property type="entry name" value="PBS_linker_sf"/>
</dbReference>
<evidence type="ECO:0000256" key="3">
    <source>
        <dbReference type="ARBA" id="ARBA00022825"/>
    </source>
</evidence>
<dbReference type="PROSITE" id="PS00138">
    <property type="entry name" value="SUBTILASE_SER"/>
    <property type="match status" value="1"/>
</dbReference>
<dbReference type="Gene3D" id="3.40.50.200">
    <property type="entry name" value="Peptidase S8/S53 domain"/>
    <property type="match status" value="1"/>
</dbReference>
<keyword evidence="3" id="KW-0720">Serine protease</keyword>
<comment type="similarity">
    <text evidence="4">Belongs to the peptidase S8 family.</text>
</comment>
<dbReference type="EMBL" id="CP029550">
    <property type="protein sequence ID" value="AWN41711.1"/>
    <property type="molecule type" value="Genomic_DNA"/>
</dbReference>
<accession>A0A2U8W7V9</accession>
<evidence type="ECO:0000313" key="7">
    <source>
        <dbReference type="Proteomes" id="UP000245926"/>
    </source>
</evidence>
<dbReference type="Pfam" id="PF13946">
    <property type="entry name" value="DUF4214"/>
    <property type="match status" value="2"/>
</dbReference>
<dbReference type="PROSITE" id="PS51892">
    <property type="entry name" value="SUBTILASE"/>
    <property type="match status" value="1"/>
</dbReference>
<comment type="caution">
    <text evidence="4">Lacks conserved residue(s) required for the propagation of feature annotation.</text>
</comment>
<dbReference type="SUPFAM" id="SSF51120">
    <property type="entry name" value="beta-Roll"/>
    <property type="match status" value="1"/>
</dbReference>
<dbReference type="KEGG" id="mets:DK389_15845"/>
<dbReference type="Gene3D" id="2.60.120.260">
    <property type="entry name" value="Galactose-binding domain-like"/>
    <property type="match status" value="1"/>
</dbReference>
<dbReference type="PRINTS" id="PR00723">
    <property type="entry name" value="SUBTILISIN"/>
</dbReference>
<dbReference type="Gene3D" id="2.150.10.10">
    <property type="entry name" value="Serralysin-like metalloprotease, C-terminal"/>
    <property type="match status" value="1"/>
</dbReference>
<dbReference type="Pfam" id="PF01483">
    <property type="entry name" value="P_proprotein"/>
    <property type="match status" value="1"/>
</dbReference>
<protein>
    <recommendedName>
        <fullName evidence="5">P/Homo B domain-containing protein</fullName>
    </recommendedName>
</protein>
<dbReference type="SUPFAM" id="SSF49785">
    <property type="entry name" value="Galactose-binding domain-like"/>
    <property type="match status" value="1"/>
</dbReference>
<keyword evidence="7" id="KW-1185">Reference proteome</keyword>
<dbReference type="InterPro" id="IPR011049">
    <property type="entry name" value="Serralysin-like_metalloprot_C"/>
</dbReference>
<dbReference type="GO" id="GO:0012505">
    <property type="term" value="C:endomembrane system"/>
    <property type="evidence" value="ECO:0007669"/>
    <property type="project" value="UniProtKB-ARBA"/>
</dbReference>
<dbReference type="PANTHER" id="PTHR42884">
    <property type="entry name" value="PROPROTEIN CONVERTASE SUBTILISIN/KEXIN-RELATED"/>
    <property type="match status" value="1"/>
</dbReference>
<evidence type="ECO:0000256" key="1">
    <source>
        <dbReference type="ARBA" id="ARBA00022670"/>
    </source>
</evidence>
<dbReference type="OrthoDB" id="7967341at2"/>
<organism evidence="6 7">
    <name type="scientific">Methylobacterium durans</name>
    <dbReference type="NCBI Taxonomy" id="2202825"/>
    <lineage>
        <taxon>Bacteria</taxon>
        <taxon>Pseudomonadati</taxon>
        <taxon>Pseudomonadota</taxon>
        <taxon>Alphaproteobacteria</taxon>
        <taxon>Hyphomicrobiales</taxon>
        <taxon>Methylobacteriaceae</taxon>
        <taxon>Methylobacterium</taxon>
    </lineage>
</organism>
<dbReference type="InterPro" id="IPR008979">
    <property type="entry name" value="Galactose-bd-like_sf"/>
</dbReference>